<gene>
    <name evidence="10" type="ORF">FB463_001800</name>
    <name evidence="9" type="ORF">FFA01_26610</name>
</gene>
<dbReference type="PANTHER" id="PTHR21716:SF53">
    <property type="entry name" value="PERMEASE PERM-RELATED"/>
    <property type="match status" value="1"/>
</dbReference>
<accession>A0A7W3PJ34</accession>
<evidence type="ECO:0000256" key="1">
    <source>
        <dbReference type="ARBA" id="ARBA00004651"/>
    </source>
</evidence>
<keyword evidence="5 8" id="KW-0812">Transmembrane</keyword>
<organism evidence="10 12">
    <name type="scientific">Frigoribacterium faeni</name>
    <dbReference type="NCBI Taxonomy" id="145483"/>
    <lineage>
        <taxon>Bacteria</taxon>
        <taxon>Bacillati</taxon>
        <taxon>Actinomycetota</taxon>
        <taxon>Actinomycetes</taxon>
        <taxon>Micrococcales</taxon>
        <taxon>Microbacteriaceae</taxon>
        <taxon>Frigoribacterium</taxon>
    </lineage>
</organism>
<dbReference type="Pfam" id="PF01594">
    <property type="entry name" value="AI-2E_transport"/>
    <property type="match status" value="1"/>
</dbReference>
<dbReference type="AlphaFoldDB" id="A0A7W3PJ34"/>
<evidence type="ECO:0000256" key="3">
    <source>
        <dbReference type="ARBA" id="ARBA00022448"/>
    </source>
</evidence>
<evidence type="ECO:0000256" key="4">
    <source>
        <dbReference type="ARBA" id="ARBA00022475"/>
    </source>
</evidence>
<dbReference type="GO" id="GO:0005886">
    <property type="term" value="C:plasma membrane"/>
    <property type="evidence" value="ECO:0007669"/>
    <property type="project" value="UniProtKB-SubCell"/>
</dbReference>
<keyword evidence="11" id="KW-1185">Reference proteome</keyword>
<evidence type="ECO:0000256" key="6">
    <source>
        <dbReference type="ARBA" id="ARBA00022989"/>
    </source>
</evidence>
<evidence type="ECO:0000256" key="5">
    <source>
        <dbReference type="ARBA" id="ARBA00022692"/>
    </source>
</evidence>
<dbReference type="EMBL" id="JACGWW010000002">
    <property type="protein sequence ID" value="MBA8813551.1"/>
    <property type="molecule type" value="Genomic_DNA"/>
</dbReference>
<evidence type="ECO:0000313" key="10">
    <source>
        <dbReference type="EMBL" id="MBA8813551.1"/>
    </source>
</evidence>
<evidence type="ECO:0000313" key="9">
    <source>
        <dbReference type="EMBL" id="GEK84352.1"/>
    </source>
</evidence>
<feature type="transmembrane region" description="Helical" evidence="8">
    <location>
        <begin position="60"/>
        <end position="86"/>
    </location>
</feature>
<reference evidence="10 12" key="2">
    <citation type="submission" date="2020-07" db="EMBL/GenBank/DDBJ databases">
        <title>Sequencing the genomes of 1000 actinobacteria strains.</title>
        <authorList>
            <person name="Klenk H.-P."/>
        </authorList>
    </citation>
    <scope>NUCLEOTIDE SEQUENCE [LARGE SCALE GENOMIC DNA]</scope>
    <source>
        <strain evidence="10 12">DSM 10309</strain>
    </source>
</reference>
<dbReference type="RefSeq" id="WP_244289847.1">
    <property type="nucleotide sequence ID" value="NZ_BAAAHR010000008.1"/>
</dbReference>
<keyword evidence="6 8" id="KW-1133">Transmembrane helix</keyword>
<proteinExistence type="inferred from homology"/>
<evidence type="ECO:0000313" key="12">
    <source>
        <dbReference type="Proteomes" id="UP000522688"/>
    </source>
</evidence>
<comment type="similarity">
    <text evidence="2">Belongs to the autoinducer-2 exporter (AI-2E) (TC 2.A.86) family.</text>
</comment>
<comment type="caution">
    <text evidence="10">The sequence shown here is derived from an EMBL/GenBank/DDBJ whole genome shotgun (WGS) entry which is preliminary data.</text>
</comment>
<keyword evidence="3" id="KW-0813">Transport</keyword>
<dbReference type="GO" id="GO:0055085">
    <property type="term" value="P:transmembrane transport"/>
    <property type="evidence" value="ECO:0007669"/>
    <property type="project" value="TreeGrafter"/>
</dbReference>
<sequence length="359" mass="38004">MVIAGAWSWRVLVIVGVIAVFVWMIIQLRIIVIPFMVALLVSALLVPFSSWLQRHRWPKWVAVVVSLVGFLVAVAGLFYLAVLQVIDGAPELRDRSIASYGQLRDFLLTSPLHLTEAQINGYVGDAVAALQQDSQPLLRGALSVGSTAGHIAAGLVLMLFATIFVLVGGSDIWRWVVGIFPRTSRRAIDGAGRAGWLTLTNFVKVQIFVAFVDAVGIGLGAFFLGLPLVVPIAIAVFLGSFVPVVGAVATGAIAVVIALVYNGWVVALLMLAVVILVQQIEGHLLQPFVMGSAVKVHPLAVVFAVAAGTLLAGIPGALFAVPVVAVLNVMITYVARGAWRETPRPTEGAVVAERGTADV</sequence>
<dbReference type="EMBL" id="BJUV01000034">
    <property type="protein sequence ID" value="GEK84352.1"/>
    <property type="molecule type" value="Genomic_DNA"/>
</dbReference>
<feature type="transmembrane region" description="Helical" evidence="8">
    <location>
        <begin position="244"/>
        <end position="277"/>
    </location>
</feature>
<evidence type="ECO:0000256" key="2">
    <source>
        <dbReference type="ARBA" id="ARBA00009773"/>
    </source>
</evidence>
<evidence type="ECO:0000256" key="7">
    <source>
        <dbReference type="ARBA" id="ARBA00023136"/>
    </source>
</evidence>
<name>A0A7W3PJ34_9MICO</name>
<dbReference type="InterPro" id="IPR002549">
    <property type="entry name" value="AI-2E-like"/>
</dbReference>
<feature type="transmembrane region" description="Helical" evidence="8">
    <location>
        <begin position="207"/>
        <end position="238"/>
    </location>
</feature>
<dbReference type="Proteomes" id="UP000522688">
    <property type="component" value="Unassembled WGS sequence"/>
</dbReference>
<feature type="transmembrane region" description="Helical" evidence="8">
    <location>
        <begin position="151"/>
        <end position="176"/>
    </location>
</feature>
<comment type="subcellular location">
    <subcellularLocation>
        <location evidence="1">Cell membrane</location>
        <topology evidence="1">Multi-pass membrane protein</topology>
    </subcellularLocation>
</comment>
<feature type="transmembrane region" description="Helical" evidence="8">
    <location>
        <begin position="7"/>
        <end position="25"/>
    </location>
</feature>
<dbReference type="Proteomes" id="UP000321154">
    <property type="component" value="Unassembled WGS sequence"/>
</dbReference>
<evidence type="ECO:0000256" key="8">
    <source>
        <dbReference type="SAM" id="Phobius"/>
    </source>
</evidence>
<feature type="transmembrane region" description="Helical" evidence="8">
    <location>
        <begin position="289"/>
        <end position="311"/>
    </location>
</feature>
<keyword evidence="4" id="KW-1003">Cell membrane</keyword>
<keyword evidence="7 8" id="KW-0472">Membrane</keyword>
<dbReference type="PANTHER" id="PTHR21716">
    <property type="entry name" value="TRANSMEMBRANE PROTEIN"/>
    <property type="match status" value="1"/>
</dbReference>
<feature type="transmembrane region" description="Helical" evidence="8">
    <location>
        <begin position="31"/>
        <end position="48"/>
    </location>
</feature>
<evidence type="ECO:0000313" key="11">
    <source>
        <dbReference type="Proteomes" id="UP000321154"/>
    </source>
</evidence>
<protein>
    <submittedName>
        <fullName evidence="9">AI-2E family transporter</fullName>
    </submittedName>
    <submittedName>
        <fullName evidence="10">Putative PurR-regulated permease PerM</fullName>
    </submittedName>
</protein>
<reference evidence="9 11" key="1">
    <citation type="submission" date="2019-07" db="EMBL/GenBank/DDBJ databases">
        <title>Whole genome shotgun sequence of Frigoribacterium faeni NBRC 103066.</title>
        <authorList>
            <person name="Hosoyama A."/>
            <person name="Uohara A."/>
            <person name="Ohji S."/>
            <person name="Ichikawa N."/>
        </authorList>
    </citation>
    <scope>NUCLEOTIDE SEQUENCE [LARGE SCALE GENOMIC DNA]</scope>
    <source>
        <strain evidence="9 11">NBRC 103066</strain>
    </source>
</reference>